<name>A0A317T6N7_9CHLB</name>
<sequence>MEKKAEPLKNIEARIHELENSIHERERQLKERAGQFKKELQAELSPTELIRKYPLQTTGASLLFGFFSGKIIRAIVSHPSHASAEPAAQSKNEPSELKSAVASIGIDVLRSSKDLAFSYLKHYLDSKMKPGKDT</sequence>
<gene>
    <name evidence="1" type="ORF">CR164_04380</name>
</gene>
<organism evidence="1 2">
    <name type="scientific">Prosthecochloris marina</name>
    <dbReference type="NCBI Taxonomy" id="2017681"/>
    <lineage>
        <taxon>Bacteria</taxon>
        <taxon>Pseudomonadati</taxon>
        <taxon>Chlorobiota</taxon>
        <taxon>Chlorobiia</taxon>
        <taxon>Chlorobiales</taxon>
        <taxon>Chlorobiaceae</taxon>
        <taxon>Prosthecochloris</taxon>
    </lineage>
</organism>
<keyword evidence="2" id="KW-1185">Reference proteome</keyword>
<dbReference type="OrthoDB" id="597906at2"/>
<dbReference type="EMBL" id="PDNZ01000003">
    <property type="protein sequence ID" value="PWW82255.1"/>
    <property type="molecule type" value="Genomic_DNA"/>
</dbReference>
<accession>A0A317T6N7</accession>
<dbReference type="AlphaFoldDB" id="A0A317T6N7"/>
<reference evidence="2" key="1">
    <citation type="submission" date="2017-10" db="EMBL/GenBank/DDBJ databases">
        <authorList>
            <person name="Gaisin V.A."/>
            <person name="Rysina M.S."/>
            <person name="Grouzdev D.S."/>
        </authorList>
    </citation>
    <scope>NUCLEOTIDE SEQUENCE [LARGE SCALE GENOMIC DNA]</scope>
    <source>
        <strain evidence="2">V1</strain>
    </source>
</reference>
<comment type="caution">
    <text evidence="1">The sequence shown here is derived from an EMBL/GenBank/DDBJ whole genome shotgun (WGS) entry which is preliminary data.</text>
</comment>
<proteinExistence type="predicted"/>
<evidence type="ECO:0000313" key="1">
    <source>
        <dbReference type="EMBL" id="PWW82255.1"/>
    </source>
</evidence>
<dbReference type="RefSeq" id="WP_110022729.1">
    <property type="nucleotide sequence ID" value="NZ_PDNZ01000003.1"/>
</dbReference>
<dbReference type="Proteomes" id="UP000246278">
    <property type="component" value="Unassembled WGS sequence"/>
</dbReference>
<protein>
    <submittedName>
        <fullName evidence="1">Uncharacterized protein</fullName>
    </submittedName>
</protein>
<evidence type="ECO:0000313" key="2">
    <source>
        <dbReference type="Proteomes" id="UP000246278"/>
    </source>
</evidence>